<proteinExistence type="predicted"/>
<evidence type="ECO:0000256" key="4">
    <source>
        <dbReference type="ARBA" id="ARBA00022679"/>
    </source>
</evidence>
<keyword evidence="3" id="KW-0597">Phosphoprotein</keyword>
<evidence type="ECO:0000256" key="1">
    <source>
        <dbReference type="ARBA" id="ARBA00000085"/>
    </source>
</evidence>
<keyword evidence="9" id="KW-1133">Transmembrane helix</keyword>
<evidence type="ECO:0000256" key="5">
    <source>
        <dbReference type="ARBA" id="ARBA00022741"/>
    </source>
</evidence>
<dbReference type="EMBL" id="SNWP01000011">
    <property type="protein sequence ID" value="TDO27191.1"/>
    <property type="molecule type" value="Genomic_DNA"/>
</dbReference>
<dbReference type="CDD" id="cd16917">
    <property type="entry name" value="HATPase_UhpB-NarQ-NarX-like"/>
    <property type="match status" value="1"/>
</dbReference>
<comment type="caution">
    <text evidence="11">The sequence shown here is derived from an EMBL/GenBank/DDBJ whole genome shotgun (WGS) entry which is preliminary data.</text>
</comment>
<dbReference type="SMART" id="SM00387">
    <property type="entry name" value="HATPase_c"/>
    <property type="match status" value="1"/>
</dbReference>
<evidence type="ECO:0000256" key="2">
    <source>
        <dbReference type="ARBA" id="ARBA00012438"/>
    </source>
</evidence>
<name>A0A4R6IXQ0_9BACT</name>
<evidence type="ECO:0000256" key="9">
    <source>
        <dbReference type="SAM" id="Phobius"/>
    </source>
</evidence>
<evidence type="ECO:0000256" key="7">
    <source>
        <dbReference type="ARBA" id="ARBA00022840"/>
    </source>
</evidence>
<dbReference type="AlphaFoldDB" id="A0A4R6IXQ0"/>
<dbReference type="GO" id="GO:0005524">
    <property type="term" value="F:ATP binding"/>
    <property type="evidence" value="ECO:0007669"/>
    <property type="project" value="UniProtKB-KW"/>
</dbReference>
<feature type="transmembrane region" description="Helical" evidence="9">
    <location>
        <begin position="12"/>
        <end position="34"/>
    </location>
</feature>
<dbReference type="InterPro" id="IPR003594">
    <property type="entry name" value="HATPase_dom"/>
</dbReference>
<keyword evidence="8" id="KW-0902">Two-component regulatory system</keyword>
<accession>A0A4R6IXQ0</accession>
<dbReference type="Proteomes" id="UP000295741">
    <property type="component" value="Unassembled WGS sequence"/>
</dbReference>
<keyword evidence="5" id="KW-0547">Nucleotide-binding</keyword>
<dbReference type="RefSeq" id="WP_162847419.1">
    <property type="nucleotide sequence ID" value="NZ_SNWP01000011.1"/>
</dbReference>
<keyword evidence="6 11" id="KW-0418">Kinase</keyword>
<dbReference type="PANTHER" id="PTHR24421">
    <property type="entry name" value="NITRATE/NITRITE SENSOR PROTEIN NARX-RELATED"/>
    <property type="match status" value="1"/>
</dbReference>
<dbReference type="PROSITE" id="PS50109">
    <property type="entry name" value="HIS_KIN"/>
    <property type="match status" value="1"/>
</dbReference>
<dbReference type="InterPro" id="IPR036890">
    <property type="entry name" value="HATPase_C_sf"/>
</dbReference>
<dbReference type="Pfam" id="PF07730">
    <property type="entry name" value="HisKA_3"/>
    <property type="match status" value="1"/>
</dbReference>
<sequence>MEKVSREVLVGIITATLFILLFGIVTMLVLINFFRRKKKMFYEKQVREAQFQQELLQTQLEMQDHTFKIVSQEIHDNVGQILSLAKVNLNILAMEGFKDPKITNVAELVSKAIRELRDLSAGYYADRLAEEGLIIAIKHELQQLEKTGLMTTSFSSETERLPLDKSKTIFLYRMVQEICNNILKHADASHVDVQVSRVESTGRLQIKDNGKGFDENTAQFKPGIGLSSIRQRAAMIGAEAQIQSIAGAGTTITLTFQLEPSK</sequence>
<dbReference type="EC" id="2.7.13.3" evidence="2"/>
<dbReference type="InterPro" id="IPR011712">
    <property type="entry name" value="Sig_transdc_His_kin_sub3_dim/P"/>
</dbReference>
<dbReference type="InterPro" id="IPR005467">
    <property type="entry name" value="His_kinase_dom"/>
</dbReference>
<evidence type="ECO:0000313" key="12">
    <source>
        <dbReference type="Proteomes" id="UP000295741"/>
    </source>
</evidence>
<evidence type="ECO:0000313" key="11">
    <source>
        <dbReference type="EMBL" id="TDO27191.1"/>
    </source>
</evidence>
<keyword evidence="12" id="KW-1185">Reference proteome</keyword>
<gene>
    <name evidence="11" type="ORF">BC659_2512</name>
</gene>
<keyword evidence="9" id="KW-0812">Transmembrane</keyword>
<organism evidence="11 12">
    <name type="scientific">Sediminibacterium goheungense</name>
    <dbReference type="NCBI Taxonomy" id="1086393"/>
    <lineage>
        <taxon>Bacteria</taxon>
        <taxon>Pseudomonadati</taxon>
        <taxon>Bacteroidota</taxon>
        <taxon>Chitinophagia</taxon>
        <taxon>Chitinophagales</taxon>
        <taxon>Chitinophagaceae</taxon>
        <taxon>Sediminibacterium</taxon>
    </lineage>
</organism>
<dbReference type="GO" id="GO:0046983">
    <property type="term" value="F:protein dimerization activity"/>
    <property type="evidence" value="ECO:0007669"/>
    <property type="project" value="InterPro"/>
</dbReference>
<keyword evidence="9" id="KW-0472">Membrane</keyword>
<dbReference type="PANTHER" id="PTHR24421:SF10">
    <property type="entry name" value="NITRATE_NITRITE SENSOR PROTEIN NARQ"/>
    <property type="match status" value="1"/>
</dbReference>
<feature type="domain" description="Histidine kinase" evidence="10">
    <location>
        <begin position="171"/>
        <end position="260"/>
    </location>
</feature>
<evidence type="ECO:0000256" key="8">
    <source>
        <dbReference type="ARBA" id="ARBA00023012"/>
    </source>
</evidence>
<keyword evidence="7" id="KW-0067">ATP-binding</keyword>
<dbReference type="Pfam" id="PF02518">
    <property type="entry name" value="HATPase_c"/>
    <property type="match status" value="1"/>
</dbReference>
<comment type="catalytic activity">
    <reaction evidence="1">
        <text>ATP + protein L-histidine = ADP + protein N-phospho-L-histidine.</text>
        <dbReference type="EC" id="2.7.13.3"/>
    </reaction>
</comment>
<keyword evidence="4" id="KW-0808">Transferase</keyword>
<dbReference type="Gene3D" id="3.30.565.10">
    <property type="entry name" value="Histidine kinase-like ATPase, C-terminal domain"/>
    <property type="match status" value="1"/>
</dbReference>
<evidence type="ECO:0000256" key="3">
    <source>
        <dbReference type="ARBA" id="ARBA00022553"/>
    </source>
</evidence>
<dbReference type="GO" id="GO:0000155">
    <property type="term" value="F:phosphorelay sensor kinase activity"/>
    <property type="evidence" value="ECO:0007669"/>
    <property type="project" value="InterPro"/>
</dbReference>
<dbReference type="GO" id="GO:0016020">
    <property type="term" value="C:membrane"/>
    <property type="evidence" value="ECO:0007669"/>
    <property type="project" value="InterPro"/>
</dbReference>
<dbReference type="SUPFAM" id="SSF55874">
    <property type="entry name" value="ATPase domain of HSP90 chaperone/DNA topoisomerase II/histidine kinase"/>
    <property type="match status" value="1"/>
</dbReference>
<evidence type="ECO:0000259" key="10">
    <source>
        <dbReference type="PROSITE" id="PS50109"/>
    </source>
</evidence>
<protein>
    <recommendedName>
        <fullName evidence="2">histidine kinase</fullName>
        <ecNumber evidence="2">2.7.13.3</ecNumber>
    </recommendedName>
</protein>
<evidence type="ECO:0000256" key="6">
    <source>
        <dbReference type="ARBA" id="ARBA00022777"/>
    </source>
</evidence>
<reference evidence="11 12" key="1">
    <citation type="submission" date="2019-03" db="EMBL/GenBank/DDBJ databases">
        <title>Genomic Encyclopedia of Archaeal and Bacterial Type Strains, Phase II (KMG-II): from individual species to whole genera.</title>
        <authorList>
            <person name="Goeker M."/>
        </authorList>
    </citation>
    <scope>NUCLEOTIDE SEQUENCE [LARGE SCALE GENOMIC DNA]</scope>
    <source>
        <strain evidence="11 12">DSM 28323</strain>
    </source>
</reference>
<dbReference type="InterPro" id="IPR050482">
    <property type="entry name" value="Sensor_HK_TwoCompSys"/>
</dbReference>